<dbReference type="Proteomes" id="UP000676336">
    <property type="component" value="Unassembled WGS sequence"/>
</dbReference>
<dbReference type="Gene3D" id="3.40.710.10">
    <property type="entry name" value="DD-peptidase/beta-lactamase superfamily"/>
    <property type="match status" value="1"/>
</dbReference>
<reference evidence="2" key="1">
    <citation type="submission" date="2021-02" db="EMBL/GenBank/DDBJ databases">
        <authorList>
            <person name="Nowell W R."/>
        </authorList>
    </citation>
    <scope>NUCLEOTIDE SEQUENCE</scope>
</reference>
<dbReference type="OrthoDB" id="10346165at2759"/>
<evidence type="ECO:0000313" key="5">
    <source>
        <dbReference type="EMBL" id="CAF3980392.1"/>
    </source>
</evidence>
<dbReference type="PANTHER" id="PTHR43319">
    <property type="entry name" value="BETA-LACTAMASE-RELATED"/>
    <property type="match status" value="1"/>
</dbReference>
<dbReference type="EMBL" id="CAJNOV010009192">
    <property type="protein sequence ID" value="CAF1354381.1"/>
    <property type="molecule type" value="Genomic_DNA"/>
</dbReference>
<dbReference type="SUPFAM" id="SSF56601">
    <property type="entry name" value="beta-lactamase/transpeptidase-like"/>
    <property type="match status" value="1"/>
</dbReference>
<accession>A0A815XRC2</accession>
<dbReference type="InterPro" id="IPR052907">
    <property type="entry name" value="Beta-lactamase/esterase"/>
</dbReference>
<organism evidence="2 7">
    <name type="scientific">Rotaria magnacalcarata</name>
    <dbReference type="NCBI Taxonomy" id="392030"/>
    <lineage>
        <taxon>Eukaryota</taxon>
        <taxon>Metazoa</taxon>
        <taxon>Spiralia</taxon>
        <taxon>Gnathifera</taxon>
        <taxon>Rotifera</taxon>
        <taxon>Eurotatoria</taxon>
        <taxon>Bdelloidea</taxon>
        <taxon>Philodinida</taxon>
        <taxon>Philodinidae</taxon>
        <taxon>Rotaria</taxon>
    </lineage>
</organism>
<evidence type="ECO:0000313" key="1">
    <source>
        <dbReference type="EMBL" id="CAF1354381.1"/>
    </source>
</evidence>
<evidence type="ECO:0000313" key="4">
    <source>
        <dbReference type="EMBL" id="CAF3902793.1"/>
    </source>
</evidence>
<evidence type="ECO:0000313" key="6">
    <source>
        <dbReference type="EMBL" id="CAF3983629.1"/>
    </source>
</evidence>
<gene>
    <name evidence="5" type="ORF">BYL167_LOCUS12578</name>
    <name evidence="1" type="ORF">CJN711_LOCUS19592</name>
    <name evidence="4" type="ORF">GIL414_LOCUS6646</name>
    <name evidence="2" type="ORF">KQP761_LOCUS18356</name>
    <name evidence="3" type="ORF">MBJ925_LOCUS10517</name>
    <name evidence="6" type="ORF">SMN809_LOCUS10998</name>
</gene>
<dbReference type="Proteomes" id="UP000663824">
    <property type="component" value="Unassembled WGS sequence"/>
</dbReference>
<dbReference type="EMBL" id="CAJOBI010003877">
    <property type="protein sequence ID" value="CAF3983629.1"/>
    <property type="molecule type" value="Genomic_DNA"/>
</dbReference>
<dbReference type="PANTHER" id="PTHR43319:SF3">
    <property type="entry name" value="BETA-LACTAMASE-RELATED DOMAIN-CONTAINING PROTEIN"/>
    <property type="match status" value="1"/>
</dbReference>
<dbReference type="InterPro" id="IPR012338">
    <property type="entry name" value="Beta-lactam/transpept-like"/>
</dbReference>
<evidence type="ECO:0000313" key="2">
    <source>
        <dbReference type="EMBL" id="CAF1560810.1"/>
    </source>
</evidence>
<sequence>MKLRIHQKLNFIFDLPKDKEYRVSPLYFDSNVHTILGATALSELVIFNDNRYHQAEIPGVNGITNARYVARLYASLIDDVGGGKQKRLLNKEIMKKATTSNTPDNETDRVRGCQNSFAMGFQLFDDDLKTFSHEEAGGSIGFAASDKSLAFACTVNQYGVKKKRQEISPRTQTIIKHIARVIDDNHIR</sequence>
<dbReference type="Proteomes" id="UP000663834">
    <property type="component" value="Unassembled WGS sequence"/>
</dbReference>
<protein>
    <recommendedName>
        <fullName evidence="8">Beta-lactamase-related domain-containing protein</fullName>
    </recommendedName>
</protein>
<dbReference type="EMBL" id="CAJOBH010004178">
    <property type="protein sequence ID" value="CAF3980392.1"/>
    <property type="molecule type" value="Genomic_DNA"/>
</dbReference>
<dbReference type="EMBL" id="CAJOBJ010001921">
    <property type="protein sequence ID" value="CAF3902793.1"/>
    <property type="molecule type" value="Genomic_DNA"/>
</dbReference>
<dbReference type="EMBL" id="CAJNOW010009306">
    <property type="protein sequence ID" value="CAF1560810.1"/>
    <property type="molecule type" value="Genomic_DNA"/>
</dbReference>
<dbReference type="EMBL" id="CAJNRE010004436">
    <property type="protein sequence ID" value="CAF2034646.1"/>
    <property type="molecule type" value="Genomic_DNA"/>
</dbReference>
<dbReference type="Proteomes" id="UP000681720">
    <property type="component" value="Unassembled WGS sequence"/>
</dbReference>
<proteinExistence type="predicted"/>
<dbReference type="AlphaFoldDB" id="A0A815XRC2"/>
<evidence type="ECO:0000313" key="3">
    <source>
        <dbReference type="EMBL" id="CAF2034646.1"/>
    </source>
</evidence>
<dbReference type="Proteomes" id="UP000681967">
    <property type="component" value="Unassembled WGS sequence"/>
</dbReference>
<evidence type="ECO:0000313" key="7">
    <source>
        <dbReference type="Proteomes" id="UP000663834"/>
    </source>
</evidence>
<comment type="caution">
    <text evidence="2">The sequence shown here is derived from an EMBL/GenBank/DDBJ whole genome shotgun (WGS) entry which is preliminary data.</text>
</comment>
<evidence type="ECO:0008006" key="8">
    <source>
        <dbReference type="Google" id="ProtNLM"/>
    </source>
</evidence>
<name>A0A815XRC2_9BILA</name>
<dbReference type="Proteomes" id="UP000663855">
    <property type="component" value="Unassembled WGS sequence"/>
</dbReference>